<keyword evidence="2" id="KW-1185">Reference proteome</keyword>
<comment type="caution">
    <text evidence="1">The sequence shown here is derived from an EMBL/GenBank/DDBJ whole genome shotgun (WGS) entry which is preliminary data.</text>
</comment>
<organism evidence="1 2">
    <name type="scientific">Rhodocollybia butyracea</name>
    <dbReference type="NCBI Taxonomy" id="206335"/>
    <lineage>
        <taxon>Eukaryota</taxon>
        <taxon>Fungi</taxon>
        <taxon>Dikarya</taxon>
        <taxon>Basidiomycota</taxon>
        <taxon>Agaricomycotina</taxon>
        <taxon>Agaricomycetes</taxon>
        <taxon>Agaricomycetidae</taxon>
        <taxon>Agaricales</taxon>
        <taxon>Marasmiineae</taxon>
        <taxon>Omphalotaceae</taxon>
        <taxon>Rhodocollybia</taxon>
    </lineage>
</organism>
<protein>
    <submittedName>
        <fullName evidence="1">Uncharacterized protein</fullName>
    </submittedName>
</protein>
<name>A0A9P5TYS7_9AGAR</name>
<evidence type="ECO:0000313" key="2">
    <source>
        <dbReference type="Proteomes" id="UP000772434"/>
    </source>
</evidence>
<reference evidence="1" key="1">
    <citation type="submission" date="2020-11" db="EMBL/GenBank/DDBJ databases">
        <authorList>
            <consortium name="DOE Joint Genome Institute"/>
            <person name="Ahrendt S."/>
            <person name="Riley R."/>
            <person name="Andreopoulos W."/>
            <person name="Labutti K."/>
            <person name="Pangilinan J."/>
            <person name="Ruiz-Duenas F.J."/>
            <person name="Barrasa J.M."/>
            <person name="Sanchez-Garcia M."/>
            <person name="Camarero S."/>
            <person name="Miyauchi S."/>
            <person name="Serrano A."/>
            <person name="Linde D."/>
            <person name="Babiker R."/>
            <person name="Drula E."/>
            <person name="Ayuso-Fernandez I."/>
            <person name="Pacheco R."/>
            <person name="Padilla G."/>
            <person name="Ferreira P."/>
            <person name="Barriuso J."/>
            <person name="Kellner H."/>
            <person name="Castanera R."/>
            <person name="Alfaro M."/>
            <person name="Ramirez L."/>
            <person name="Pisabarro A.G."/>
            <person name="Kuo A."/>
            <person name="Tritt A."/>
            <person name="Lipzen A."/>
            <person name="He G."/>
            <person name="Yan M."/>
            <person name="Ng V."/>
            <person name="Cullen D."/>
            <person name="Martin F."/>
            <person name="Rosso M.-N."/>
            <person name="Henrissat B."/>
            <person name="Hibbett D."/>
            <person name="Martinez A.T."/>
            <person name="Grigoriev I.V."/>
        </authorList>
    </citation>
    <scope>NUCLEOTIDE SEQUENCE</scope>
    <source>
        <strain evidence="1">AH 40177</strain>
    </source>
</reference>
<sequence length="137" mass="15053">MLSLHGRISPRYSFPPSGIPVYPIYSSPLQVDDPGVNHIHISISIANINVQMFNAPIYVVFYSPVTTYYCPRASDPSSSQAVREGALRVDMATYGRGCRPAGHLNRAFTARSPREVLERLGELVSAKGMEETTENAP</sequence>
<proteinExistence type="predicted"/>
<evidence type="ECO:0000313" key="1">
    <source>
        <dbReference type="EMBL" id="KAF9058698.1"/>
    </source>
</evidence>
<accession>A0A9P5TYS7</accession>
<dbReference type="Proteomes" id="UP000772434">
    <property type="component" value="Unassembled WGS sequence"/>
</dbReference>
<dbReference type="EMBL" id="JADNRY010000357">
    <property type="protein sequence ID" value="KAF9058698.1"/>
    <property type="molecule type" value="Genomic_DNA"/>
</dbReference>
<dbReference type="AlphaFoldDB" id="A0A9P5TYS7"/>
<gene>
    <name evidence="1" type="ORF">BDP27DRAFT_1432388</name>
</gene>